<dbReference type="Gene3D" id="1.20.144.10">
    <property type="entry name" value="Phosphatidic acid phosphatase type 2/haloperoxidase"/>
    <property type="match status" value="1"/>
</dbReference>
<dbReference type="InterPro" id="IPR036938">
    <property type="entry name" value="PAP2/HPO_sf"/>
</dbReference>
<dbReference type="OrthoDB" id="9789113at2"/>
<feature type="transmembrane region" description="Helical" evidence="1">
    <location>
        <begin position="149"/>
        <end position="169"/>
    </location>
</feature>
<dbReference type="Proteomes" id="UP000191448">
    <property type="component" value="Unassembled WGS sequence"/>
</dbReference>
<keyword evidence="1" id="KW-0812">Transmembrane</keyword>
<accession>A0A1V4SXC0</accession>
<dbReference type="CDD" id="cd03385">
    <property type="entry name" value="PAP2_BcrC_like"/>
    <property type="match status" value="1"/>
</dbReference>
<feature type="domain" description="Phosphatidic acid phosphatase type 2/haloperoxidase" evidence="2">
    <location>
        <begin position="59"/>
        <end position="166"/>
    </location>
</feature>
<feature type="transmembrane region" description="Helical" evidence="1">
    <location>
        <begin position="24"/>
        <end position="46"/>
    </location>
</feature>
<dbReference type="EMBL" id="LTAY01000026">
    <property type="protein sequence ID" value="OPX49177.1"/>
    <property type="molecule type" value="Genomic_DNA"/>
</dbReference>
<dbReference type="Pfam" id="PF01569">
    <property type="entry name" value="PAP2"/>
    <property type="match status" value="1"/>
</dbReference>
<proteinExistence type="predicted"/>
<evidence type="ECO:0000259" key="2">
    <source>
        <dbReference type="SMART" id="SM00014"/>
    </source>
</evidence>
<dbReference type="InterPro" id="IPR033879">
    <property type="entry name" value="UPP_Pase"/>
</dbReference>
<comment type="caution">
    <text evidence="3">The sequence shown here is derived from an EMBL/GenBank/DDBJ whole genome shotgun (WGS) entry which is preliminary data.</text>
</comment>
<dbReference type="RefSeq" id="WP_080022221.1">
    <property type="nucleotide sequence ID" value="NZ_LTAY01000026.1"/>
</dbReference>
<dbReference type="SMART" id="SM00014">
    <property type="entry name" value="acidPPc"/>
    <property type="match status" value="1"/>
</dbReference>
<dbReference type="InterPro" id="IPR000326">
    <property type="entry name" value="PAP2/HPO"/>
</dbReference>
<evidence type="ECO:0000313" key="4">
    <source>
        <dbReference type="Proteomes" id="UP000191448"/>
    </source>
</evidence>
<evidence type="ECO:0000313" key="3">
    <source>
        <dbReference type="EMBL" id="OPX49177.1"/>
    </source>
</evidence>
<dbReference type="AlphaFoldDB" id="A0A1V4SXC0"/>
<dbReference type="PANTHER" id="PTHR14969:SF58">
    <property type="entry name" value="UNDECAPRENYL-DIPHOSPHATASE BCRC"/>
    <property type="match status" value="1"/>
</dbReference>
<feature type="transmembrane region" description="Helical" evidence="1">
    <location>
        <begin position="58"/>
        <end position="81"/>
    </location>
</feature>
<feature type="transmembrane region" description="Helical" evidence="1">
    <location>
        <begin position="101"/>
        <end position="118"/>
    </location>
</feature>
<keyword evidence="1" id="KW-0472">Membrane</keyword>
<keyword evidence="1" id="KW-1133">Transmembrane helix</keyword>
<dbReference type="EC" id="3.6.1.27" evidence="3"/>
<sequence>MSWNLHLFYLINDLAYKSVFLDDIMIFLSKVVPYLYALTLLAVFVIGIKNRDSKTRRVAVSTGVFTVINLIVSSIIGLIYFEPRPFVTHHVNLLVPHKADASFPSDHVIGTFSIAVGLGRYSKVLRWILTIVSIFVAFSRVFVGNHYPIDVIGGFIVVLIMNVIYVKLLRKPIERIYLKIDKKIFG</sequence>
<evidence type="ECO:0000256" key="1">
    <source>
        <dbReference type="SAM" id="Phobius"/>
    </source>
</evidence>
<protein>
    <submittedName>
        <fullName evidence="3">Undecaprenyl-diphosphatase BcrC</fullName>
        <ecNumber evidence="3">3.6.1.27</ecNumber>
    </submittedName>
</protein>
<feature type="transmembrane region" description="Helical" evidence="1">
    <location>
        <begin position="125"/>
        <end position="143"/>
    </location>
</feature>
<keyword evidence="3" id="KW-0378">Hydrolase</keyword>
<dbReference type="GO" id="GO:0050380">
    <property type="term" value="F:undecaprenyl-diphosphatase activity"/>
    <property type="evidence" value="ECO:0007669"/>
    <property type="project" value="UniProtKB-EC"/>
</dbReference>
<reference evidence="3 4" key="1">
    <citation type="submission" date="2016-02" db="EMBL/GenBank/DDBJ databases">
        <title>Genome sequence of Clostridium thermobutyricum DSM 4928.</title>
        <authorList>
            <person name="Poehlein A."/>
            <person name="Daniel R."/>
        </authorList>
    </citation>
    <scope>NUCLEOTIDE SEQUENCE [LARGE SCALE GENOMIC DNA]</scope>
    <source>
        <strain evidence="3 4">DSM 4928</strain>
    </source>
</reference>
<dbReference type="SUPFAM" id="SSF48317">
    <property type="entry name" value="Acid phosphatase/Vanadium-dependent haloperoxidase"/>
    <property type="match status" value="1"/>
</dbReference>
<organism evidence="3 4">
    <name type="scientific">Clostridium thermobutyricum DSM 4928</name>
    <dbReference type="NCBI Taxonomy" id="1121339"/>
    <lineage>
        <taxon>Bacteria</taxon>
        <taxon>Bacillati</taxon>
        <taxon>Bacillota</taxon>
        <taxon>Clostridia</taxon>
        <taxon>Eubacteriales</taxon>
        <taxon>Clostridiaceae</taxon>
        <taxon>Clostridium</taxon>
    </lineage>
</organism>
<dbReference type="PANTHER" id="PTHR14969">
    <property type="entry name" value="SPHINGOSINE-1-PHOSPHATE PHOSPHOHYDROLASE"/>
    <property type="match status" value="1"/>
</dbReference>
<gene>
    <name evidence="3" type="primary">bcrC</name>
    <name evidence="3" type="ORF">CLTHE_09310</name>
</gene>
<dbReference type="GO" id="GO:0005886">
    <property type="term" value="C:plasma membrane"/>
    <property type="evidence" value="ECO:0007669"/>
    <property type="project" value="InterPro"/>
</dbReference>
<name>A0A1V4SXC0_9CLOT</name>